<dbReference type="InterPro" id="IPR001077">
    <property type="entry name" value="COMT_C"/>
</dbReference>
<evidence type="ECO:0000256" key="2">
    <source>
        <dbReference type="ARBA" id="ARBA00022679"/>
    </source>
</evidence>
<dbReference type="InterPro" id="IPR016461">
    <property type="entry name" value="COMT-like"/>
</dbReference>
<dbReference type="PANTHER" id="PTHR43712">
    <property type="entry name" value="PUTATIVE (AFU_ORTHOLOGUE AFUA_4G14580)-RELATED"/>
    <property type="match status" value="1"/>
</dbReference>
<comment type="caution">
    <text evidence="5">The sequence shown here is derived from an EMBL/GenBank/DDBJ whole genome shotgun (WGS) entry which is preliminary data.</text>
</comment>
<reference evidence="5" key="2">
    <citation type="submission" date="2023-06" db="EMBL/GenBank/DDBJ databases">
        <authorList>
            <consortium name="Lawrence Berkeley National Laboratory"/>
            <person name="Mondo S.J."/>
            <person name="Hensen N."/>
            <person name="Bonometti L."/>
            <person name="Westerberg I."/>
            <person name="Brannstrom I.O."/>
            <person name="Guillou S."/>
            <person name="Cros-Aarteil S."/>
            <person name="Calhoun S."/>
            <person name="Haridas S."/>
            <person name="Kuo A."/>
            <person name="Pangilinan J."/>
            <person name="Riley R."/>
            <person name="Labutti K."/>
            <person name="Andreopoulos B."/>
            <person name="Lipzen A."/>
            <person name="Chen C."/>
            <person name="Yanf M."/>
            <person name="Daum C."/>
            <person name="Ng V."/>
            <person name="Clum A."/>
            <person name="Steindorff A."/>
            <person name="Ohm R."/>
            <person name="Martin F."/>
            <person name="Silar P."/>
            <person name="Natvig D."/>
            <person name="Lalanne C."/>
            <person name="Gautier V."/>
            <person name="Ament-Velasquez S.L."/>
            <person name="Kruys A."/>
            <person name="Hutchinson M.I."/>
            <person name="Powell A.J."/>
            <person name="Barry K."/>
            <person name="Miller A.N."/>
            <person name="Grigoriev I.V."/>
            <person name="Debuchy R."/>
            <person name="Gladieux P."/>
            <person name="Thoren M.H."/>
            <person name="Johannesson H."/>
        </authorList>
    </citation>
    <scope>NUCLEOTIDE SEQUENCE</scope>
    <source>
        <strain evidence="5">CBS 333.67</strain>
    </source>
</reference>
<keyword evidence="6" id="KW-1185">Reference proteome</keyword>
<evidence type="ECO:0000313" key="6">
    <source>
        <dbReference type="Proteomes" id="UP001273166"/>
    </source>
</evidence>
<dbReference type="AlphaFoldDB" id="A0AAJ0GWA2"/>
<dbReference type="Gene3D" id="3.40.50.150">
    <property type="entry name" value="Vaccinia Virus protein VP39"/>
    <property type="match status" value="1"/>
</dbReference>
<reference evidence="5" key="1">
    <citation type="journal article" date="2023" name="Mol. Phylogenet. Evol.">
        <title>Genome-scale phylogeny and comparative genomics of the fungal order Sordariales.</title>
        <authorList>
            <person name="Hensen N."/>
            <person name="Bonometti L."/>
            <person name="Westerberg I."/>
            <person name="Brannstrom I.O."/>
            <person name="Guillou S."/>
            <person name="Cros-Aarteil S."/>
            <person name="Calhoun S."/>
            <person name="Haridas S."/>
            <person name="Kuo A."/>
            <person name="Mondo S."/>
            <person name="Pangilinan J."/>
            <person name="Riley R."/>
            <person name="LaButti K."/>
            <person name="Andreopoulos B."/>
            <person name="Lipzen A."/>
            <person name="Chen C."/>
            <person name="Yan M."/>
            <person name="Daum C."/>
            <person name="Ng V."/>
            <person name="Clum A."/>
            <person name="Steindorff A."/>
            <person name="Ohm R.A."/>
            <person name="Martin F."/>
            <person name="Silar P."/>
            <person name="Natvig D.O."/>
            <person name="Lalanne C."/>
            <person name="Gautier V."/>
            <person name="Ament-Velasquez S.L."/>
            <person name="Kruys A."/>
            <person name="Hutchinson M.I."/>
            <person name="Powell A.J."/>
            <person name="Barry K."/>
            <person name="Miller A.N."/>
            <person name="Grigoriev I.V."/>
            <person name="Debuchy R."/>
            <person name="Gladieux P."/>
            <person name="Hiltunen Thoren M."/>
            <person name="Johannesson H."/>
        </authorList>
    </citation>
    <scope>NUCLEOTIDE SEQUENCE</scope>
    <source>
        <strain evidence="5">CBS 333.67</strain>
    </source>
</reference>
<dbReference type="PROSITE" id="PS51683">
    <property type="entry name" value="SAM_OMT_II"/>
    <property type="match status" value="1"/>
</dbReference>
<protein>
    <submittedName>
        <fullName evidence="5">O-methyltransferase-domain-containing protein</fullName>
    </submittedName>
</protein>
<evidence type="ECO:0000313" key="5">
    <source>
        <dbReference type="EMBL" id="KAK3307257.1"/>
    </source>
</evidence>
<dbReference type="RefSeq" id="XP_062723037.1">
    <property type="nucleotide sequence ID" value="XM_062869128.1"/>
</dbReference>
<dbReference type="GO" id="GO:0008171">
    <property type="term" value="F:O-methyltransferase activity"/>
    <property type="evidence" value="ECO:0007669"/>
    <property type="project" value="InterPro"/>
</dbReference>
<dbReference type="InterPro" id="IPR036390">
    <property type="entry name" value="WH_DNA-bd_sf"/>
</dbReference>
<keyword evidence="3" id="KW-0949">S-adenosyl-L-methionine</keyword>
<dbReference type="SUPFAM" id="SSF53335">
    <property type="entry name" value="S-adenosyl-L-methionine-dependent methyltransferases"/>
    <property type="match status" value="1"/>
</dbReference>
<dbReference type="PANTHER" id="PTHR43712:SF19">
    <property type="entry name" value="DUAL O-METHYLTRANSFERASE_FAD-DEPENDENT MONOOXYGENASE ELCB"/>
    <property type="match status" value="1"/>
</dbReference>
<dbReference type="Pfam" id="PF00891">
    <property type="entry name" value="Methyltransf_2"/>
    <property type="match status" value="1"/>
</dbReference>
<gene>
    <name evidence="5" type="ORF">B0T15DRAFT_529752</name>
</gene>
<proteinExistence type="predicted"/>
<name>A0AAJ0GWA2_9PEZI</name>
<evidence type="ECO:0000256" key="1">
    <source>
        <dbReference type="ARBA" id="ARBA00022603"/>
    </source>
</evidence>
<dbReference type="GeneID" id="87887957"/>
<accession>A0AAJ0GWA2</accession>
<evidence type="ECO:0000256" key="3">
    <source>
        <dbReference type="ARBA" id="ARBA00022691"/>
    </source>
</evidence>
<evidence type="ECO:0000259" key="4">
    <source>
        <dbReference type="Pfam" id="PF00891"/>
    </source>
</evidence>
<sequence length="390" mass="43277">MSSQSQETILELATKAKQAVHSPGSFMTELLVQQQQYSCLEWLCHFGVLKRIPLGSSSIAYHELAKLCAVPEGTLRAVTRMVMTMGFLCETPGGDVSHNALSAPFVENDHLMTWMLHMVNHTVPFMRGFVEATERWGGSERTDETAFNVAFGTDLAYFPYLKSRPDLEREFDSYMQSQSQVSGGAKVEHLLNGFEWGSLRDGALVVDVGGGSGSASRVVAQAYPALRFLVQDQATPIQSARARMANGAAGNGQDGVWERIELQEHDFFGPQPIAGADVYLLRMIIHDWPDEKATKILEQLSRAMGPESRILIMDMVIPAPGSGPVILEAALREKDLCMRQVFNARERETSDWYDLIRKVDPPLSIKAIRRPDGSQHSVIEVVPDLDARRT</sequence>
<organism evidence="5 6">
    <name type="scientific">Chaetomium strumarium</name>
    <dbReference type="NCBI Taxonomy" id="1170767"/>
    <lineage>
        <taxon>Eukaryota</taxon>
        <taxon>Fungi</taxon>
        <taxon>Dikarya</taxon>
        <taxon>Ascomycota</taxon>
        <taxon>Pezizomycotina</taxon>
        <taxon>Sordariomycetes</taxon>
        <taxon>Sordariomycetidae</taxon>
        <taxon>Sordariales</taxon>
        <taxon>Chaetomiaceae</taxon>
        <taxon>Chaetomium</taxon>
    </lineage>
</organism>
<dbReference type="Proteomes" id="UP001273166">
    <property type="component" value="Unassembled WGS sequence"/>
</dbReference>
<dbReference type="EMBL" id="JAUDZG010000003">
    <property type="protein sequence ID" value="KAK3307257.1"/>
    <property type="molecule type" value="Genomic_DNA"/>
</dbReference>
<keyword evidence="1" id="KW-0489">Methyltransferase</keyword>
<keyword evidence="2" id="KW-0808">Transferase</keyword>
<dbReference type="SUPFAM" id="SSF46785">
    <property type="entry name" value="Winged helix' DNA-binding domain"/>
    <property type="match status" value="1"/>
</dbReference>
<dbReference type="InterPro" id="IPR029063">
    <property type="entry name" value="SAM-dependent_MTases_sf"/>
</dbReference>
<dbReference type="GO" id="GO:0032259">
    <property type="term" value="P:methylation"/>
    <property type="evidence" value="ECO:0007669"/>
    <property type="project" value="UniProtKB-KW"/>
</dbReference>
<feature type="domain" description="O-methyltransferase C-terminal" evidence="4">
    <location>
        <begin position="142"/>
        <end position="357"/>
    </location>
</feature>
<dbReference type="InterPro" id="IPR036388">
    <property type="entry name" value="WH-like_DNA-bd_sf"/>
</dbReference>
<dbReference type="Gene3D" id="1.10.10.10">
    <property type="entry name" value="Winged helix-like DNA-binding domain superfamily/Winged helix DNA-binding domain"/>
    <property type="match status" value="1"/>
</dbReference>